<protein>
    <submittedName>
        <fullName evidence="1">Uncharacterized protein</fullName>
    </submittedName>
</protein>
<dbReference type="GeneID" id="40103107"/>
<name>A0A0P1KLE3_9CAUD</name>
<gene>
    <name evidence="1" type="primary">LOKI_21</name>
</gene>
<evidence type="ECO:0000313" key="1">
    <source>
        <dbReference type="EMBL" id="CUS06482.1"/>
    </source>
</evidence>
<dbReference type="KEGG" id="vg:40103107"/>
<keyword evidence="2" id="KW-1185">Reference proteome</keyword>
<dbReference type="Proteomes" id="UP000271981">
    <property type="component" value="Genome"/>
</dbReference>
<accession>A0A0P1KLE3</accession>
<dbReference type="OrthoDB" id="28456at10239"/>
<dbReference type="RefSeq" id="YP_009626206.1">
    <property type="nucleotide sequence ID" value="NC_042137.1"/>
</dbReference>
<proteinExistence type="predicted"/>
<evidence type="ECO:0000313" key="2">
    <source>
        <dbReference type="Proteomes" id="UP000271981"/>
    </source>
</evidence>
<organism evidence="1 2">
    <name type="scientific">Acinetobacter phage Loki</name>
    <dbReference type="NCBI Taxonomy" id="1970374"/>
    <lineage>
        <taxon>Viruses</taxon>
        <taxon>Duplodnaviria</taxon>
        <taxon>Heunggongvirae</taxon>
        <taxon>Uroviricota</taxon>
        <taxon>Caudoviricetes</taxon>
        <taxon>Lokivirus</taxon>
        <taxon>Lokivirus loki</taxon>
    </lineage>
</organism>
<dbReference type="EMBL" id="LN890663">
    <property type="protein sequence ID" value="CUS06482.1"/>
    <property type="molecule type" value="Genomic_DNA"/>
</dbReference>
<sequence length="262" mass="27513">MTVSKFEQPDFTAQDAATYKANIDNSIDVLAQTGKQFAPREMATPAMGVTFEAGLLMDGTVVPAQNLTGIGAPTTNPRIDRVYYDLNLRSFQRVTGTEAATPTPPALPFGVFPVCSIYLVVGQTAIRNADLTDDRTMIIAPAAFFAGDGYTSIVDAAGLLRMIIGKAGVDNRFITRLHNDTDAKFVIQNSSGADVANVDATGKATFKSYMLTSTVGFFSGTGSPEGAVTAGIGSIYSRTDGGAATSFYVKESGTGNTGWVAK</sequence>
<reference evidence="2" key="1">
    <citation type="submission" date="2015-10" db="EMBL/GenBank/DDBJ databases">
        <authorList>
            <person name="Turner D."/>
        </authorList>
    </citation>
    <scope>NUCLEOTIDE SEQUENCE [LARGE SCALE GENOMIC DNA]</scope>
</reference>